<dbReference type="PANTHER" id="PTHR10587">
    <property type="entry name" value="GLYCOSYL TRANSFERASE-RELATED"/>
    <property type="match status" value="1"/>
</dbReference>
<dbReference type="Pfam" id="PF01522">
    <property type="entry name" value="Polysacc_deac_1"/>
    <property type="match status" value="1"/>
</dbReference>
<feature type="transmembrane region" description="Helical" evidence="1">
    <location>
        <begin position="7"/>
        <end position="25"/>
    </location>
</feature>
<dbReference type="InterPro" id="IPR050248">
    <property type="entry name" value="Polysacc_deacetylase_ArnD"/>
</dbReference>
<keyword evidence="1" id="KW-1133">Transmembrane helix</keyword>
<dbReference type="Gene3D" id="3.20.20.370">
    <property type="entry name" value="Glycoside hydrolase/deacetylase"/>
    <property type="match status" value="1"/>
</dbReference>
<feature type="domain" description="NodB homology" evidence="2">
    <location>
        <begin position="57"/>
        <end position="237"/>
    </location>
</feature>
<evidence type="ECO:0000313" key="4">
    <source>
        <dbReference type="Proteomes" id="UP000295008"/>
    </source>
</evidence>
<dbReference type="SUPFAM" id="SSF88713">
    <property type="entry name" value="Glycoside hydrolase/deacetylase"/>
    <property type="match status" value="1"/>
</dbReference>
<keyword evidence="1" id="KW-0472">Membrane</keyword>
<dbReference type="RefSeq" id="WP_132015050.1">
    <property type="nucleotide sequence ID" value="NZ_SLUN01000018.1"/>
</dbReference>
<dbReference type="InterPro" id="IPR011330">
    <property type="entry name" value="Glyco_hydro/deAcase_b/a-brl"/>
</dbReference>
<comment type="caution">
    <text evidence="3">The sequence shown here is derived from an EMBL/GenBank/DDBJ whole genome shotgun (WGS) entry which is preliminary data.</text>
</comment>
<dbReference type="PROSITE" id="PS51677">
    <property type="entry name" value="NODB"/>
    <property type="match status" value="1"/>
</dbReference>
<protein>
    <submittedName>
        <fullName evidence="3">Peptidoglycan/xylan/chitin deacetylase (PgdA/CDA1 family)</fullName>
    </submittedName>
</protein>
<accession>A0A4R1RFJ2</accession>
<reference evidence="3 4" key="1">
    <citation type="submission" date="2019-03" db="EMBL/GenBank/DDBJ databases">
        <title>Genomic Encyclopedia of Type Strains, Phase IV (KMG-IV): sequencing the most valuable type-strain genomes for metagenomic binning, comparative biology and taxonomic classification.</title>
        <authorList>
            <person name="Goeker M."/>
        </authorList>
    </citation>
    <scope>NUCLEOTIDE SEQUENCE [LARGE SCALE GENOMIC DNA]</scope>
    <source>
        <strain evidence="3 4">LX-B</strain>
    </source>
</reference>
<dbReference type="Proteomes" id="UP000295008">
    <property type="component" value="Unassembled WGS sequence"/>
</dbReference>
<evidence type="ECO:0000313" key="3">
    <source>
        <dbReference type="EMBL" id="TCL64724.1"/>
    </source>
</evidence>
<dbReference type="InterPro" id="IPR002509">
    <property type="entry name" value="NODB_dom"/>
</dbReference>
<organism evidence="3 4">
    <name type="scientific">Hydrogenispora ethanolica</name>
    <dbReference type="NCBI Taxonomy" id="1082276"/>
    <lineage>
        <taxon>Bacteria</taxon>
        <taxon>Bacillati</taxon>
        <taxon>Bacillota</taxon>
        <taxon>Hydrogenispora</taxon>
    </lineage>
</organism>
<gene>
    <name evidence="3" type="ORF">EDC14_101822</name>
</gene>
<dbReference type="GO" id="GO:0005975">
    <property type="term" value="P:carbohydrate metabolic process"/>
    <property type="evidence" value="ECO:0007669"/>
    <property type="project" value="InterPro"/>
</dbReference>
<dbReference type="AlphaFoldDB" id="A0A4R1RFJ2"/>
<dbReference type="CDD" id="cd10917">
    <property type="entry name" value="CE4_NodB_like_6s_7s"/>
    <property type="match status" value="1"/>
</dbReference>
<keyword evidence="4" id="KW-1185">Reference proteome</keyword>
<name>A0A4R1RFJ2_HYDET</name>
<sequence>MITVKRVQLPVLALLAMVAVLLFTIPRQLINHYLFVRSAIALVDRVDIEWMGYTSQKVVALTFDDGPDPRYTPAILKILAEYKIPATFFLVGTNVRRHPELVRAEIAAGHQVGNHTLSHPHLRRLTLPQIEKQIAATDRAIAEAAGVEPLLFRPPYEELSENILAASRLARKKIVMSTITVEHHVLPTPQQKANRVAKMVFPGAIILAHDGRVNRTDTVAALPEIIRALQAKGYRFVTLTELLQHNR</sequence>
<dbReference type="GO" id="GO:0016810">
    <property type="term" value="F:hydrolase activity, acting on carbon-nitrogen (but not peptide) bonds"/>
    <property type="evidence" value="ECO:0007669"/>
    <property type="project" value="InterPro"/>
</dbReference>
<dbReference type="EMBL" id="SLUN01000018">
    <property type="protein sequence ID" value="TCL64724.1"/>
    <property type="molecule type" value="Genomic_DNA"/>
</dbReference>
<evidence type="ECO:0000256" key="1">
    <source>
        <dbReference type="SAM" id="Phobius"/>
    </source>
</evidence>
<proteinExistence type="predicted"/>
<evidence type="ECO:0000259" key="2">
    <source>
        <dbReference type="PROSITE" id="PS51677"/>
    </source>
</evidence>
<dbReference type="OrthoDB" id="61520at2"/>
<keyword evidence="1" id="KW-0812">Transmembrane</keyword>